<sequence>MEFTNREMKVWNEINEWQENLYQYEPTDLAALYDKWLEQGFSLLPENVQQQFFDKLDTWLFHLHAMVQSSQIQIDARERILASARVFNEEIETLGDMNLLSMDQLNYIANQHIAKHRLYSFAQGGISGSGGLLLLGSDLPAMTVINIRTVQLIAMSYGFEVNTPFEMMVALKVFNAGAMPKRLQGIAWEELIHEIQTAEDDYFYLGIEELTNPTWMEQPLKQLLKALSITVFRQKLVRGIPFISIAIGAGANYQMTRSVSEFAQKFYQYRYLLEKKADG</sequence>
<reference evidence="1 2" key="1">
    <citation type="submission" date="2015-11" db="EMBL/GenBank/DDBJ databases">
        <title>Genome Sequence of Bacillus simplex strain VanAntwerpen2.</title>
        <authorList>
            <person name="Couger M.B."/>
        </authorList>
    </citation>
    <scope>NUCLEOTIDE SEQUENCE [LARGE SCALE GENOMIC DNA]</scope>
    <source>
        <strain evidence="1 2">VanAntwerpen02</strain>
    </source>
</reference>
<dbReference type="EMBL" id="LNNH01000019">
    <property type="protein sequence ID" value="KWW20053.1"/>
    <property type="molecule type" value="Genomic_DNA"/>
</dbReference>
<comment type="caution">
    <text evidence="1">The sequence shown here is derived from an EMBL/GenBank/DDBJ whole genome shotgun (WGS) entry which is preliminary data.</text>
</comment>
<gene>
    <name evidence="1" type="ORF">AS888_06445</name>
</gene>
<dbReference type="InterPro" id="IPR024787">
    <property type="entry name" value="EcsC"/>
</dbReference>
<organism evidence="1 2">
    <name type="scientific">Peribacillus simplex</name>
    <dbReference type="NCBI Taxonomy" id="1478"/>
    <lineage>
        <taxon>Bacteria</taxon>
        <taxon>Bacillati</taxon>
        <taxon>Bacillota</taxon>
        <taxon>Bacilli</taxon>
        <taxon>Bacillales</taxon>
        <taxon>Bacillaceae</taxon>
        <taxon>Peribacillus</taxon>
    </lineage>
</organism>
<dbReference type="AlphaFoldDB" id="A0A109MYN0"/>
<proteinExistence type="predicted"/>
<dbReference type="RefSeq" id="WP_061142242.1">
    <property type="nucleotide sequence ID" value="NZ_LNNH01000019.1"/>
</dbReference>
<keyword evidence="2" id="KW-1185">Reference proteome</keyword>
<evidence type="ECO:0000313" key="2">
    <source>
        <dbReference type="Proteomes" id="UP000064189"/>
    </source>
</evidence>
<protein>
    <submittedName>
        <fullName evidence="1">ABC transporter substrate-binding protein</fullName>
    </submittedName>
</protein>
<accession>A0A109MYN0</accession>
<dbReference type="PANTHER" id="PTHR41260:SF1">
    <property type="entry name" value="PROTEIN ECSC"/>
    <property type="match status" value="1"/>
</dbReference>
<dbReference type="Proteomes" id="UP000064189">
    <property type="component" value="Unassembled WGS sequence"/>
</dbReference>
<name>A0A109MYN0_9BACI</name>
<dbReference type="PANTHER" id="PTHR41260">
    <property type="entry name" value="PROTEIN ECSC"/>
    <property type="match status" value="1"/>
</dbReference>
<dbReference type="Pfam" id="PF12787">
    <property type="entry name" value="EcsC"/>
    <property type="match status" value="1"/>
</dbReference>
<evidence type="ECO:0000313" key="1">
    <source>
        <dbReference type="EMBL" id="KWW20053.1"/>
    </source>
</evidence>